<keyword evidence="2" id="KW-1185">Reference proteome</keyword>
<name>A0A6S6RAU6_9FIRM</name>
<evidence type="ECO:0000313" key="1">
    <source>
        <dbReference type="EMBL" id="BCJ95961.1"/>
    </source>
</evidence>
<dbReference type="KEGG" id="acel:acsn021_35300"/>
<gene>
    <name evidence="1" type="ORF">acsn021_35300</name>
</gene>
<evidence type="ECO:0000313" key="2">
    <source>
        <dbReference type="Proteomes" id="UP000515561"/>
    </source>
</evidence>
<dbReference type="AlphaFoldDB" id="A0A6S6RAU6"/>
<dbReference type="RefSeq" id="WP_184092350.1">
    <property type="nucleotide sequence ID" value="NZ_AP023367.1"/>
</dbReference>
<dbReference type="Proteomes" id="UP000515561">
    <property type="component" value="Chromosome"/>
</dbReference>
<accession>A0A6S6RAU6</accession>
<sequence length="351" mass="40074">MVWIRLTLLFILVIGFLTGCKRNTEKFAGDYKFGIIETTGQDNDSVITYYNQELQKVYTQELPFGSMGNIFYNPIIFEDKLYTIPQGLANEKDLKMVLELDLTNGDTKEYTIDQLAMNSLSANADYIFTCNTYNGNSYINRCHKQSQEVIEKAFIDIYISKLELAGDKLLAFGTKREENSLVSFLYLLDMELNVLKTINISKSGSSHYKTALVGDVVYFSSPMNQYDQPGTLISAISTKNLTVKDIDLKTAYPSDIIPYNEFLVIAHCNLVTFEGNQLTFYNTKKETMNTINLEHPILQMNIEGDDLYIMSQEKLYQYKISGKSLALTGEIHMLTKSNAEEYYYASGFFLR</sequence>
<protein>
    <submittedName>
        <fullName evidence="1">Uncharacterized protein</fullName>
    </submittedName>
</protein>
<organism evidence="1 2">
    <name type="scientific">Anaerocolumna cellulosilytica</name>
    <dbReference type="NCBI Taxonomy" id="433286"/>
    <lineage>
        <taxon>Bacteria</taxon>
        <taxon>Bacillati</taxon>
        <taxon>Bacillota</taxon>
        <taxon>Clostridia</taxon>
        <taxon>Lachnospirales</taxon>
        <taxon>Lachnospiraceae</taxon>
        <taxon>Anaerocolumna</taxon>
    </lineage>
</organism>
<dbReference type="EMBL" id="AP023367">
    <property type="protein sequence ID" value="BCJ95961.1"/>
    <property type="molecule type" value="Genomic_DNA"/>
</dbReference>
<reference evidence="1 2" key="1">
    <citation type="journal article" date="2016" name="Int. J. Syst. Evol. Microbiol.">
        <title>Descriptions of Anaerotaenia torta gen. nov., sp. nov. and Anaerocolumna cellulosilytica gen. nov., sp. nov. isolated from a methanogenic reactor of cattle waste.</title>
        <authorList>
            <person name="Uek A."/>
            <person name="Ohtaki Y."/>
            <person name="Kaku N."/>
            <person name="Ueki K."/>
        </authorList>
    </citation>
    <scope>NUCLEOTIDE SEQUENCE [LARGE SCALE GENOMIC DNA]</scope>
    <source>
        <strain evidence="1 2">SN021</strain>
    </source>
</reference>
<proteinExistence type="predicted"/>
<dbReference type="PROSITE" id="PS51257">
    <property type="entry name" value="PROKAR_LIPOPROTEIN"/>
    <property type="match status" value="1"/>
</dbReference>